<keyword evidence="1" id="KW-0472">Membrane</keyword>
<accession>A0A7X2Z2K7</accession>
<feature type="transmembrane region" description="Helical" evidence="1">
    <location>
        <begin position="73"/>
        <end position="91"/>
    </location>
</feature>
<keyword evidence="1" id="KW-0812">Transmembrane</keyword>
<dbReference type="RefSeq" id="WP_155611831.1">
    <property type="nucleotide sequence ID" value="NZ_WNZW01000006.1"/>
</dbReference>
<feature type="transmembrane region" description="Helical" evidence="1">
    <location>
        <begin position="6"/>
        <end position="25"/>
    </location>
</feature>
<gene>
    <name evidence="2" type="ORF">GNP95_15755</name>
</gene>
<keyword evidence="1" id="KW-1133">Transmembrane helix</keyword>
<evidence type="ECO:0000313" key="3">
    <source>
        <dbReference type="Proteomes" id="UP000447876"/>
    </source>
</evidence>
<comment type="caution">
    <text evidence="2">The sequence shown here is derived from an EMBL/GenBank/DDBJ whole genome shotgun (WGS) entry which is preliminary data.</text>
</comment>
<proteinExistence type="predicted"/>
<evidence type="ECO:0000313" key="2">
    <source>
        <dbReference type="EMBL" id="MUG46442.1"/>
    </source>
</evidence>
<name>A0A7X2Z2K7_9BACL</name>
<dbReference type="AlphaFoldDB" id="A0A7X2Z2K7"/>
<dbReference type="EMBL" id="WNZW01000006">
    <property type="protein sequence ID" value="MUG46442.1"/>
    <property type="molecule type" value="Genomic_DNA"/>
</dbReference>
<organism evidence="2 3">
    <name type="scientific">Paenibacillus woosongensis</name>
    <dbReference type="NCBI Taxonomy" id="307580"/>
    <lineage>
        <taxon>Bacteria</taxon>
        <taxon>Bacillati</taxon>
        <taxon>Bacillota</taxon>
        <taxon>Bacilli</taxon>
        <taxon>Bacillales</taxon>
        <taxon>Paenibacillaceae</taxon>
        <taxon>Paenibacillus</taxon>
    </lineage>
</organism>
<reference evidence="2 3" key="1">
    <citation type="submission" date="2019-11" db="EMBL/GenBank/DDBJ databases">
        <title>Draft genome sequences of five Paenibacillus species of dairy origin.</title>
        <authorList>
            <person name="Olajide A.M."/>
            <person name="Chen S."/>
            <person name="Lapointe G."/>
        </authorList>
    </citation>
    <scope>NUCLEOTIDE SEQUENCE [LARGE SCALE GENOMIC DNA]</scope>
    <source>
        <strain evidence="2 3">12CR55</strain>
    </source>
</reference>
<dbReference type="Proteomes" id="UP000447876">
    <property type="component" value="Unassembled WGS sequence"/>
</dbReference>
<evidence type="ECO:0000256" key="1">
    <source>
        <dbReference type="SAM" id="Phobius"/>
    </source>
</evidence>
<sequence>MPIWLRLLLIGIIMFSAFSFVWFLFGSTAYFQRGMDIIGTTYLLGAGVPVLLFAVVFTILLIKGWTPTSGVDYVGICVGVGLSILLSAVLIQSVNTHGWANEKIRSDALKISADGKYEYRVDLINLFQRNGYARLYLKNVSTGEETYISTEIQVRKIKTLAVGEVNHWIKLEPTENKSHYILITTKELGIPEERFEIDIATRTSRKLE</sequence>
<dbReference type="OrthoDB" id="2586087at2"/>
<protein>
    <submittedName>
        <fullName evidence="2">Uncharacterized protein</fullName>
    </submittedName>
</protein>
<feature type="transmembrane region" description="Helical" evidence="1">
    <location>
        <begin position="37"/>
        <end position="61"/>
    </location>
</feature>